<organism evidence="2 3">
    <name type="scientific">Candida theae</name>
    <dbReference type="NCBI Taxonomy" id="1198502"/>
    <lineage>
        <taxon>Eukaryota</taxon>
        <taxon>Fungi</taxon>
        <taxon>Dikarya</taxon>
        <taxon>Ascomycota</taxon>
        <taxon>Saccharomycotina</taxon>
        <taxon>Pichiomycetes</taxon>
        <taxon>Debaryomycetaceae</taxon>
        <taxon>Candida/Lodderomyces clade</taxon>
        <taxon>Candida</taxon>
    </lineage>
</organism>
<dbReference type="InterPro" id="IPR002937">
    <property type="entry name" value="Amino_oxidase"/>
</dbReference>
<dbReference type="Gene3D" id="3.90.660.10">
    <property type="match status" value="1"/>
</dbReference>
<dbReference type="AlphaFoldDB" id="A0AAD5G0U6"/>
<dbReference type="RefSeq" id="XP_051611042.1">
    <property type="nucleotide sequence ID" value="XM_051753915.1"/>
</dbReference>
<dbReference type="SUPFAM" id="SSF51905">
    <property type="entry name" value="FAD/NAD(P)-binding domain"/>
    <property type="match status" value="1"/>
</dbReference>
<dbReference type="InterPro" id="IPR050281">
    <property type="entry name" value="Flavin_monoamine_oxidase"/>
</dbReference>
<dbReference type="SUPFAM" id="SSF54373">
    <property type="entry name" value="FAD-linked reductases, C-terminal domain"/>
    <property type="match status" value="1"/>
</dbReference>
<dbReference type="PANTHER" id="PTHR10742">
    <property type="entry name" value="FLAVIN MONOAMINE OXIDASE"/>
    <property type="match status" value="1"/>
</dbReference>
<evidence type="ECO:0000313" key="2">
    <source>
        <dbReference type="EMBL" id="KAI5967226.1"/>
    </source>
</evidence>
<dbReference type="Pfam" id="PF01593">
    <property type="entry name" value="Amino_oxidase"/>
    <property type="match status" value="1"/>
</dbReference>
<dbReference type="Gene3D" id="3.50.50.60">
    <property type="entry name" value="FAD/NAD(P)-binding domain"/>
    <property type="match status" value="1"/>
</dbReference>
<protein>
    <submittedName>
        <fullName evidence="2">CBP1</fullName>
    </submittedName>
</protein>
<dbReference type="Proteomes" id="UP001204833">
    <property type="component" value="Unassembled WGS sequence"/>
</dbReference>
<evidence type="ECO:0000259" key="1">
    <source>
        <dbReference type="Pfam" id="PF01593"/>
    </source>
</evidence>
<evidence type="ECO:0000313" key="3">
    <source>
        <dbReference type="Proteomes" id="UP001204833"/>
    </source>
</evidence>
<dbReference type="GO" id="GO:0016491">
    <property type="term" value="F:oxidoreductase activity"/>
    <property type="evidence" value="ECO:0007669"/>
    <property type="project" value="InterPro"/>
</dbReference>
<dbReference type="InterPro" id="IPR036188">
    <property type="entry name" value="FAD/NAD-bd_sf"/>
</dbReference>
<name>A0AAD5G0U6_9ASCO</name>
<keyword evidence="3" id="KW-1185">Reference proteome</keyword>
<dbReference type="GeneID" id="76148501"/>
<reference evidence="2 3" key="1">
    <citation type="journal article" date="2022" name="DNA Res.">
        <title>Genome analysis of five recently described species of the CUG-Ser clade uncovers Candida theae as a new hybrid lineage with pathogenic potential in the Candida parapsilosis species complex.</title>
        <authorList>
            <person name="Mixao V."/>
            <person name="Del Olmo V."/>
            <person name="Hegedusova E."/>
            <person name="Saus E."/>
            <person name="Pryszcz L."/>
            <person name="Cillingova A."/>
            <person name="Nosek J."/>
            <person name="Gabaldon T."/>
        </authorList>
    </citation>
    <scope>NUCLEOTIDE SEQUENCE [LARGE SCALE GENOMIC DNA]</scope>
    <source>
        <strain evidence="2 3">CBS 12239</strain>
    </source>
</reference>
<comment type="caution">
    <text evidence="2">The sequence shown here is derived from an EMBL/GenBank/DDBJ whole genome shotgun (WGS) entry which is preliminary data.</text>
</comment>
<feature type="domain" description="Amine oxidase" evidence="1">
    <location>
        <begin position="14"/>
        <end position="463"/>
    </location>
</feature>
<accession>A0AAD5G0U6</accession>
<dbReference type="EMBL" id="JAIHNG010000031">
    <property type="protein sequence ID" value="KAI5967226.1"/>
    <property type="molecule type" value="Genomic_DNA"/>
</dbReference>
<dbReference type="PANTHER" id="PTHR10742:SF410">
    <property type="entry name" value="LYSINE-SPECIFIC HISTONE DEMETHYLASE 2"/>
    <property type="match status" value="1"/>
</dbReference>
<proteinExistence type="predicted"/>
<sequence length="468" mass="52362">MDRSVKVAIIGAGVSGLKAAETLLSSGTISKDDIVVLEAQDHFGGRIQNSDVSQSKLGIPYALGALWFHDSLVNSVLHELLDSGLLNDEDIYYDDKDGPTYSSEGLLDVSGLKLNRVMEEASQFFELYFKDRCSDASCDEVVKEYVKRHSRFLTIEQQQYIGRLMRYYELWYGVPAEKASGREIIDGHMGRNLLNKKSYCFLLDLLKKKVPDSCIALNQAVKSVTQLSESEKKIELETKTGLKVKADFVIVTVPLSILKLKGSEEFGINWSPPLPRSTQDFINGLDFAALGKVVLEFDNVWWDINEDHFLIIPDEIDSNDRFRADGTPKPFAFPALAVNYSKIYKKGGSLVILTPAPLTNFLELNPDQSWKYFKPVLEKIAVEPIEDPINTITSNWTQNPYIRGSYSVSLAKRGNEDNHKNVLEELRIGNDVIRFAGEHTIVEGAGCVHGAYDSGIREATYVLNAMKS</sequence>
<gene>
    <name evidence="2" type="ORF">KGF57_000441</name>
</gene>